<dbReference type="STRING" id="578462.A0A0L0SQQ5"/>
<organism evidence="2 3">
    <name type="scientific">Allomyces macrogynus (strain ATCC 38327)</name>
    <name type="common">Allomyces javanicus var. macrogynus</name>
    <dbReference type="NCBI Taxonomy" id="578462"/>
    <lineage>
        <taxon>Eukaryota</taxon>
        <taxon>Fungi</taxon>
        <taxon>Fungi incertae sedis</taxon>
        <taxon>Blastocladiomycota</taxon>
        <taxon>Blastocladiomycetes</taxon>
        <taxon>Blastocladiales</taxon>
        <taxon>Blastocladiaceae</taxon>
        <taxon>Allomyces</taxon>
    </lineage>
</organism>
<dbReference type="GO" id="GO:0070939">
    <property type="term" value="C:Dsl1/NZR complex"/>
    <property type="evidence" value="ECO:0007669"/>
    <property type="project" value="TreeGrafter"/>
</dbReference>
<proteinExistence type="predicted"/>
<dbReference type="GO" id="GO:0006890">
    <property type="term" value="P:retrograde vesicle-mediated transport, Golgi to endoplasmic reticulum"/>
    <property type="evidence" value="ECO:0007669"/>
    <property type="project" value="TreeGrafter"/>
</dbReference>
<dbReference type="PANTHER" id="PTHR15922:SF2">
    <property type="entry name" value="NBAS SUBUNIT OF NRZ TETHERING COMPLEX"/>
    <property type="match status" value="1"/>
</dbReference>
<feature type="region of interest" description="Disordered" evidence="1">
    <location>
        <begin position="350"/>
        <end position="369"/>
    </location>
</feature>
<evidence type="ECO:0000256" key="1">
    <source>
        <dbReference type="SAM" id="MobiDB-lite"/>
    </source>
</evidence>
<dbReference type="PANTHER" id="PTHR15922">
    <property type="entry name" value="NEUROBLASTOMA-AMPLIFIED SEQUENCE"/>
    <property type="match status" value="1"/>
</dbReference>
<reference evidence="2 3" key="1">
    <citation type="submission" date="2009-11" db="EMBL/GenBank/DDBJ databases">
        <title>Annotation of Allomyces macrogynus ATCC 38327.</title>
        <authorList>
            <consortium name="The Broad Institute Genome Sequencing Platform"/>
            <person name="Russ C."/>
            <person name="Cuomo C."/>
            <person name="Burger G."/>
            <person name="Gray M.W."/>
            <person name="Holland P.W.H."/>
            <person name="King N."/>
            <person name="Lang F.B.F."/>
            <person name="Roger A.J."/>
            <person name="Ruiz-Trillo I."/>
            <person name="Young S.K."/>
            <person name="Zeng Q."/>
            <person name="Gargeya S."/>
            <person name="Fitzgerald M."/>
            <person name="Haas B."/>
            <person name="Abouelleil A."/>
            <person name="Alvarado L."/>
            <person name="Arachchi H.M."/>
            <person name="Berlin A."/>
            <person name="Chapman S.B."/>
            <person name="Gearin G."/>
            <person name="Goldberg J."/>
            <person name="Griggs A."/>
            <person name="Gujja S."/>
            <person name="Hansen M."/>
            <person name="Heiman D."/>
            <person name="Howarth C."/>
            <person name="Larimer J."/>
            <person name="Lui A."/>
            <person name="MacDonald P.J.P."/>
            <person name="McCowen C."/>
            <person name="Montmayeur A."/>
            <person name="Murphy C."/>
            <person name="Neiman D."/>
            <person name="Pearson M."/>
            <person name="Priest M."/>
            <person name="Roberts A."/>
            <person name="Saif S."/>
            <person name="Shea T."/>
            <person name="Sisk P."/>
            <person name="Stolte C."/>
            <person name="Sykes S."/>
            <person name="Wortman J."/>
            <person name="Nusbaum C."/>
            <person name="Birren B."/>
        </authorList>
    </citation>
    <scope>NUCLEOTIDE SEQUENCE [LARGE SCALE GENOMIC DNA]</scope>
    <source>
        <strain evidence="2 3">ATCC 38327</strain>
    </source>
</reference>
<reference evidence="3" key="2">
    <citation type="submission" date="2009-11" db="EMBL/GenBank/DDBJ databases">
        <title>The Genome Sequence of Allomyces macrogynus strain ATCC 38327.</title>
        <authorList>
            <consortium name="The Broad Institute Genome Sequencing Platform"/>
            <person name="Russ C."/>
            <person name="Cuomo C."/>
            <person name="Shea T."/>
            <person name="Young S.K."/>
            <person name="Zeng Q."/>
            <person name="Koehrsen M."/>
            <person name="Haas B."/>
            <person name="Borodovsky M."/>
            <person name="Guigo R."/>
            <person name="Alvarado L."/>
            <person name="Berlin A."/>
            <person name="Borenstein D."/>
            <person name="Chen Z."/>
            <person name="Engels R."/>
            <person name="Freedman E."/>
            <person name="Gellesch M."/>
            <person name="Goldberg J."/>
            <person name="Griggs A."/>
            <person name="Gujja S."/>
            <person name="Heiman D."/>
            <person name="Hepburn T."/>
            <person name="Howarth C."/>
            <person name="Jen D."/>
            <person name="Larson L."/>
            <person name="Lewis B."/>
            <person name="Mehta T."/>
            <person name="Park D."/>
            <person name="Pearson M."/>
            <person name="Roberts A."/>
            <person name="Saif S."/>
            <person name="Shenoy N."/>
            <person name="Sisk P."/>
            <person name="Stolte C."/>
            <person name="Sykes S."/>
            <person name="Walk T."/>
            <person name="White J."/>
            <person name="Yandava C."/>
            <person name="Burger G."/>
            <person name="Gray M.W."/>
            <person name="Holland P.W.H."/>
            <person name="King N."/>
            <person name="Lang F.B.F."/>
            <person name="Roger A.J."/>
            <person name="Ruiz-Trillo I."/>
            <person name="Lander E."/>
            <person name="Nusbaum C."/>
        </authorList>
    </citation>
    <scope>NUCLEOTIDE SEQUENCE [LARGE SCALE GENOMIC DNA]</scope>
    <source>
        <strain evidence="3">ATCC 38327</strain>
    </source>
</reference>
<feature type="region of interest" description="Disordered" evidence="1">
    <location>
        <begin position="913"/>
        <end position="935"/>
    </location>
</feature>
<protein>
    <submittedName>
        <fullName evidence="2">Uncharacterized protein</fullName>
    </submittedName>
</protein>
<keyword evidence="3" id="KW-1185">Reference proteome</keyword>
<dbReference type="OrthoDB" id="27490at2759"/>
<name>A0A0L0SQQ5_ALLM3</name>
<dbReference type="GO" id="GO:0000149">
    <property type="term" value="F:SNARE binding"/>
    <property type="evidence" value="ECO:0007669"/>
    <property type="project" value="TreeGrafter"/>
</dbReference>
<feature type="region of interest" description="Disordered" evidence="1">
    <location>
        <begin position="31"/>
        <end position="56"/>
    </location>
</feature>
<evidence type="ECO:0000313" key="3">
    <source>
        <dbReference type="Proteomes" id="UP000054350"/>
    </source>
</evidence>
<dbReference type="eggNOG" id="KOG1797">
    <property type="taxonomic scope" value="Eukaryota"/>
</dbReference>
<dbReference type="SUPFAM" id="SSF82171">
    <property type="entry name" value="DPP6 N-terminal domain-like"/>
    <property type="match status" value="1"/>
</dbReference>
<sequence length="2086" mass="226816">MTSAAALGTLQYHGAHGRADKPVANVLDTLSAPSSDAVPDQADTLADDASSPPPPPPLLYDLIRVHEWVPGPTSAATPATPAPWLPVWCPSTASVAVLADDSIELVRVWDHVQDTNTAAATPQPDPWVAPAASPFRNAPLDRRGAWSPDGHILAVALATGTVLLFADVGSTLVQVLELRPAKTAPSPDPFVFVHVARAADDSRAPYHVLTVSRAGRTRLVAVDVPARVLASLVSDETPSWSPDDATPRLADGMAVSLVAQWDAAPYLVAVHDAAWHAQAQTLYLTGKLHDDDQSTRAPVPLLALRLVLDDGGFDVHPDVPTPTAPRTAGQNRLLRAVSSLATGLVGRSALSAPGSENSREGVQISFWSPPGDDTTLEDVRILLRDSHGHLRIVDGHGTHIDRYDAGFLKLVHHGHPVAHAAWWDRPTAPSADEDDDLARTRAPSIVTASTAGLVMVHSYPEWTPVSDAEQFNVPVLLSHVAGGRSCLLDCELTWPRTALATRPAPPQRSLVTRALRSVTNTFLWHFDDDDETQAAQQGPVGPNRKWTLWDWRPLTAAEMLVRKLTVDRDYQGALDMARAHGMTTDVVYQTQWLHLQEREQQPGDQAAITPESVTTILGQVTDTIWVLRACAETVPRDPTAARALLVHGLQLTESTADAVRRAAAESATEPDLAVLVEFRLTLLRLLDRLELFTRIHLPSATDRHLHHPAYIRLRTQNLVHVAIERIEAETGCADTALRVLDLAVERGVAGVEELRFTMRQFAWLVYACGTTEWSAFSLAEFESAAPEHVLKRVVDRAVAVVGAAEEVAENAWLQASIDEFLVPFVDARRAHVALLNVLAPWFETRPQLVLAVLAADDIWWGNNGLAMKDGDEETDDLDVKFTHQVLGMAYAVPSVDDTWIDLLGQLFEQLPNLSDDDDDENNAPPPTPTPTPKLHRRRAAWRAIQTFEAHITAAETFAHVGLYLSPRALDAISRGTAVAEPRDQHALLRELFRRAPATAPATVEWVFDAIHDLLEMRFFHMPKEDVYAAALRYALGGLNAKYAVMAADMVGRGETVTRAVAEVAGEMADRGRFGDAVECLALIPFVNVDADLAHCSALKLLHSNRVPNLSRHLARDELLARAVAADVPRDVLVVAGRHLGYSPIQVSCVLLQHAPTPRAAAALADSLIRQVTSSADPIDPAILALVCTTLMDAARRVPDQAASLVRFCVDHAPADQLPAVLDRWREMQRDTHPPPAAVAQEAVIVEKRVAPIYVDPARATLADMDAWLATPPITASATTPEAQFRAARSLHAALAVVPQCDPARIDAQCHALVLYAVGKQTLRDAVPDVRAADIVDSGVTAANELAALAGRLPDHAVAIAHEMEALEHQAVRHRLAQVPSVDVERFLGSREYQERVVGKLMRDGEWELVQVLAEHVQMRDVELVGTWVRANTEVPESVHDRPRAVATWVGNVKEGGEEKVAEVVREMARVLEQDSTTVHGHALVYDLYAQLCPAHADQCRVRQNIITTFLPLQLPGWSTPAAIHRYLAGSMEYFRAFFQLAVASQATYTSLRSAIASLQDLAVLSDLDRVVAGCTPVQMHQLVSCLTAVRIHAVIKEDAALGTLLPRSRVATGHGSPTQAEGSPRLRSFFGLGSPTLPFASLHSTAPAPVDPLLQIVTLIRDVDSSDLALFHDDLVAHLCRRLTVARLDTVESVMRAMDAAFPDRQSHWSFLWRAAGTLRSVQSLGVRACSFMDHVTTDPPTLAVQQLLLQGVAVSAIESAYADLATVYTAATLYVAPRAADARPPPPPFATALEASLRTILMSGSDVAPLVAAMTRAPAPATRLFMHVVAEVAPQLAAPLADMLDDAELKCQVLAAAALTGIGTAAFDLDLDAIHERWVEQCAEARSPGPHEERVACVCAWHAVTEVPVNVWVREAVWMQSVPVSWVVAFRAQVGELSLETEEAMLARLDSTPYRVAFCLASTHLEILHRGISVLTPLPRNDDENGDVNGVSAIDLSTFAAVLPLIRARRDLAPLAARWPTWNVHVPSAPLVTEHLQLHPLLLAQALVGKIRLDRRPRPPRPAWHGLRLQMSECDLWALVESRYA</sequence>
<dbReference type="Proteomes" id="UP000054350">
    <property type="component" value="Unassembled WGS sequence"/>
</dbReference>
<dbReference type="VEuPathDB" id="FungiDB:AMAG_10043"/>
<accession>A0A0L0SQQ5</accession>
<evidence type="ECO:0000313" key="2">
    <source>
        <dbReference type="EMBL" id="KNE64690.1"/>
    </source>
</evidence>
<gene>
    <name evidence="2" type="ORF">AMAG_10043</name>
</gene>
<dbReference type="EMBL" id="GG745345">
    <property type="protein sequence ID" value="KNE64690.1"/>
    <property type="molecule type" value="Genomic_DNA"/>
</dbReference>